<dbReference type="EMBL" id="FNXT01001207">
    <property type="protein sequence ID" value="SZX74175.1"/>
    <property type="molecule type" value="Genomic_DNA"/>
</dbReference>
<feature type="compositionally biased region" description="Low complexity" evidence="1">
    <location>
        <begin position="649"/>
        <end position="669"/>
    </location>
</feature>
<proteinExistence type="predicted"/>
<dbReference type="STRING" id="3088.A0A383W954"/>
<feature type="compositionally biased region" description="Polar residues" evidence="1">
    <location>
        <begin position="299"/>
        <end position="314"/>
    </location>
</feature>
<keyword evidence="3" id="KW-1185">Reference proteome</keyword>
<dbReference type="Proteomes" id="UP000256970">
    <property type="component" value="Unassembled WGS sequence"/>
</dbReference>
<reference evidence="2 3" key="1">
    <citation type="submission" date="2016-10" db="EMBL/GenBank/DDBJ databases">
        <authorList>
            <person name="Cai Z."/>
        </authorList>
    </citation>
    <scope>NUCLEOTIDE SEQUENCE [LARGE SCALE GENOMIC DNA]</scope>
</reference>
<feature type="compositionally biased region" description="Low complexity" evidence="1">
    <location>
        <begin position="691"/>
        <end position="700"/>
    </location>
</feature>
<feature type="compositionally biased region" description="Low complexity" evidence="1">
    <location>
        <begin position="145"/>
        <end position="155"/>
    </location>
</feature>
<feature type="region of interest" description="Disordered" evidence="1">
    <location>
        <begin position="691"/>
        <end position="763"/>
    </location>
</feature>
<dbReference type="InterPro" id="IPR045290">
    <property type="entry name" value="MOC1-like"/>
</dbReference>
<feature type="region of interest" description="Disordered" evidence="1">
    <location>
        <begin position="613"/>
        <end position="634"/>
    </location>
</feature>
<gene>
    <name evidence="2" type="ORF">BQ4739_LOCUS14421</name>
</gene>
<feature type="region of interest" description="Disordered" evidence="1">
    <location>
        <begin position="102"/>
        <end position="183"/>
    </location>
</feature>
<accession>A0A383W954</accession>
<name>A0A383W954_TETOB</name>
<evidence type="ECO:0000256" key="1">
    <source>
        <dbReference type="SAM" id="MobiDB-lite"/>
    </source>
</evidence>
<feature type="compositionally biased region" description="Polar residues" evidence="1">
    <location>
        <begin position="410"/>
        <end position="420"/>
    </location>
</feature>
<feature type="compositionally biased region" description="Polar residues" evidence="1">
    <location>
        <begin position="124"/>
        <end position="134"/>
    </location>
</feature>
<feature type="compositionally biased region" description="Polar residues" evidence="1">
    <location>
        <begin position="744"/>
        <end position="755"/>
    </location>
</feature>
<feature type="region of interest" description="Disordered" evidence="1">
    <location>
        <begin position="410"/>
        <end position="429"/>
    </location>
</feature>
<dbReference type="CDD" id="cd22992">
    <property type="entry name" value="MOC1"/>
    <property type="match status" value="1"/>
</dbReference>
<sequence>MHASRAASCCGTVRMSSSWPLAARQYAGCQHVISTPSWTLQQHRAALLEAGSHPTCKRSLSTCSSSSSKKAVAAAASPAQAQTAQTARALLRQLLPQPHLVTVRPSSSDMQIIDSAGSSSSSSRQEVAYTSNHADSSDPLAQWTAADSSESSSSSGRRRRRQADAAAESISEAHTDCGQSEQAQGCNMQTIDSAGSSSSQGLTYTSNRIDSSDLLAQWTDADSIDIISSSSSSSGRRRRRRAAAAVTSVSETHTDCDQTARAQGSSMDSSASSSTSSGRRRRRRADVAAAAISEMDTVYDQSEQMQGCSIDSNGSSSSSSSSQRLRRRQQQAVEVAAPPDSASATVIDDDQDGHWLLQQQQLKQHQDNQQQQQQAHKVLLLGIDPDTNGAIAVVAADLLPYAQLLPDSCSSSNGGTSINSQQQQQQQQQPLFGVDLQSASVSVYDMPVEVIPLQKKSMSAPQRYRRRLEVPRVIALIRMLRLQQLQQQQAAAQLEGGSSSSMQPPLLRAFLEVSSIMPTNGSLSTLAQGYSIGAWQAVLLALGFEVCSVHAKHWKKGLGLLKADKDDSRALAGRLFAGVGQCQQHIISRKKDHGRAEALLIAAWGCGWGAEQAPGPGRGKAGPANQSGPLQQGPLRDIVQLDGGMHMLASSSSSSSGAGAGGDADAQGPQGAGDAGAALAFVPAGTAKTRAAKLAQQRAKAAPKSRKKGTQPAAEAAAAAAEDYEAVIASSKAGKQPQVESGADGSSSRKASQGTARKRPAAV</sequence>
<dbReference type="PANTHER" id="PTHR36015">
    <property type="entry name" value="HOLLIDAY JUNCTION RESOLVASE MOC1, CHLOROPLASTIC-RELATED"/>
    <property type="match status" value="1"/>
</dbReference>
<evidence type="ECO:0000313" key="3">
    <source>
        <dbReference type="Proteomes" id="UP000256970"/>
    </source>
</evidence>
<dbReference type="PANTHER" id="PTHR36015:SF6">
    <property type="entry name" value="HOLLIDAY JUNCTION RESOLVASE MOC1, CHLOROPLASTIC-RELATED"/>
    <property type="match status" value="1"/>
</dbReference>
<feature type="region of interest" description="Disordered" evidence="1">
    <location>
        <begin position="226"/>
        <end position="344"/>
    </location>
</feature>
<feature type="compositionally biased region" description="Low complexity" evidence="1">
    <location>
        <begin position="261"/>
        <end position="277"/>
    </location>
</feature>
<protein>
    <submittedName>
        <fullName evidence="2">Uncharacterized protein</fullName>
    </submittedName>
</protein>
<dbReference type="AlphaFoldDB" id="A0A383W954"/>
<dbReference type="GO" id="GO:0008821">
    <property type="term" value="F:crossover junction DNA endonuclease activity"/>
    <property type="evidence" value="ECO:0007669"/>
    <property type="project" value="InterPro"/>
</dbReference>
<evidence type="ECO:0000313" key="2">
    <source>
        <dbReference type="EMBL" id="SZX74175.1"/>
    </source>
</evidence>
<feature type="region of interest" description="Disordered" evidence="1">
    <location>
        <begin position="647"/>
        <end position="673"/>
    </location>
</feature>
<organism evidence="2 3">
    <name type="scientific">Tetradesmus obliquus</name>
    <name type="common">Green alga</name>
    <name type="synonym">Acutodesmus obliquus</name>
    <dbReference type="NCBI Taxonomy" id="3088"/>
    <lineage>
        <taxon>Eukaryota</taxon>
        <taxon>Viridiplantae</taxon>
        <taxon>Chlorophyta</taxon>
        <taxon>core chlorophytes</taxon>
        <taxon>Chlorophyceae</taxon>
        <taxon>CS clade</taxon>
        <taxon>Sphaeropleales</taxon>
        <taxon>Scenedesmaceae</taxon>
        <taxon>Tetradesmus</taxon>
    </lineage>
</organism>